<gene>
    <name evidence="1" type="ORF">BLS_004861</name>
    <name evidence="2" type="ORF">EG327_011085</name>
</gene>
<dbReference type="EMBL" id="WNWR01000084">
    <property type="protein sequence ID" value="KAE9991724.1"/>
    <property type="molecule type" value="Genomic_DNA"/>
</dbReference>
<dbReference type="Proteomes" id="UP000433883">
    <property type="component" value="Unassembled WGS sequence"/>
</dbReference>
<accession>A0A8H3VM59</accession>
<comment type="caution">
    <text evidence="2">The sequence shown here is derived from an EMBL/GenBank/DDBJ whole genome shotgun (WGS) entry which is preliminary data.</text>
</comment>
<organism evidence="2 3">
    <name type="scientific">Venturia inaequalis</name>
    <name type="common">Apple scab fungus</name>
    <dbReference type="NCBI Taxonomy" id="5025"/>
    <lineage>
        <taxon>Eukaryota</taxon>
        <taxon>Fungi</taxon>
        <taxon>Dikarya</taxon>
        <taxon>Ascomycota</taxon>
        <taxon>Pezizomycotina</taxon>
        <taxon>Dothideomycetes</taxon>
        <taxon>Pleosporomycetidae</taxon>
        <taxon>Venturiales</taxon>
        <taxon>Venturiaceae</taxon>
        <taxon>Venturia</taxon>
    </lineage>
</organism>
<keyword evidence="3" id="KW-1185">Reference proteome</keyword>
<evidence type="ECO:0000313" key="1">
    <source>
        <dbReference type="EMBL" id="KAE9970547.1"/>
    </source>
</evidence>
<evidence type="ECO:0000313" key="3">
    <source>
        <dbReference type="Proteomes" id="UP000490939"/>
    </source>
</evidence>
<proteinExistence type="predicted"/>
<dbReference type="AlphaFoldDB" id="A0A8H3VM59"/>
<protein>
    <submittedName>
        <fullName evidence="2">Uncharacterized protein</fullName>
    </submittedName>
</protein>
<evidence type="ECO:0000313" key="2">
    <source>
        <dbReference type="EMBL" id="KAE9991724.1"/>
    </source>
</evidence>
<dbReference type="EMBL" id="WNWQ01000323">
    <property type="protein sequence ID" value="KAE9970547.1"/>
    <property type="molecule type" value="Genomic_DNA"/>
</dbReference>
<dbReference type="Proteomes" id="UP000490939">
    <property type="component" value="Unassembled WGS sequence"/>
</dbReference>
<reference evidence="2 3" key="1">
    <citation type="submission" date="2019-07" db="EMBL/GenBank/DDBJ databases">
        <title>Venturia inaequalis Genome Resource.</title>
        <authorList>
            <person name="Lichtner F.J."/>
        </authorList>
    </citation>
    <scope>NUCLEOTIDE SEQUENCE [LARGE SCALE GENOMIC DNA]</scope>
    <source>
        <strain evidence="1">Bline_iso_100314</strain>
        <strain evidence="2 3">DMI_063113</strain>
    </source>
</reference>
<sequence>MATSCCVLLSAPLARLDSPSSAPFNKDQLVKLLKDYPLADLFNSVAAQYFGAPPEKKRNLCAVIAYVWLATIRRRKEEGWQLTAKDVQIISSAIRVLQLDGKGYIPDDWKPMFEEQEEGKLKAMATMTGSSWTGAPPASEDLKTTLTGFHLANFLQNLPQGTSDALHDPNEIFDPELAEGPTQSDFMTLLNPSERILICQALKKAFIVMQKAKMDSGKKAALEAEYLRVLGVEIDAKSEELVEHAMKLAAHFEDLTRKQIIKASKKVVVVNERNVWPNPLS</sequence>
<name>A0A8H3VM59_VENIN</name>